<sequence>MIWLLFKNCSKNKKNKTIKFDDNYLQVNDSKSIIKELLPKLDIFDDLDISNDNVFVTDKHFEYLSIVDPYNEFKESTPEKTEADKSVVIENDSEVINEIDDLEASIKDAMAINNRFGKVTETHLKSLQCPFTWDLEPEVWKKNIATRVEKKYGKYNTNISSVRFSFEKYISNLIISCGLFKMNKVDRAHDKLISIWEWLDKLDDKNEPTYLAIRDGLKHIVMSTLCHILFTMNRAQCQQLFEMITRFNNLDSKSRAAINALRAAVCIEIGGKSLQNVVQYAKTACELDPDTVQWNYFLSVSMTAQRQYLNTNISCPTNTEFDSIQQAIILSNEQNPYFNFHRMHLMTNKILYHYHFDNNRGVNTGNEDAMETIKKDFLNIIQLIKDIVTIEPEDPHLVVKCAKSLMTLPYLTEDNIFLIKQIISIAVNMAFHDFTVIRAIQKSIEIFRELVFAYTEMNEKKSQLKNINIQYKTKNQEDDLENDLILIQEKYEKGSKPVLDLINLFEKYDGNCRWKIMAQICSYSILFKESSNLLIGVEQFMMLINDKNIANSDIITKHRSIFIKDHSKVFNLAELVCNEIKLAITFGRIENQDQTQLYLDQLTKIMDVCQLKSKKANPTLILEIIGCSENENQNNVFKQIDTVNQQNDLQATKQIVSKNSTKQRRLKHTSNNHHTRAPKSKPRRRHHRYD</sequence>
<accession>A0A2S2PIV8</accession>
<feature type="compositionally biased region" description="Basic residues" evidence="1">
    <location>
        <begin position="661"/>
        <end position="690"/>
    </location>
</feature>
<dbReference type="AlphaFoldDB" id="A0A2S2PIV8"/>
<reference evidence="2" key="1">
    <citation type="submission" date="2018-04" db="EMBL/GenBank/DDBJ databases">
        <title>Transcriptome of Schizaphis graminum biotype I.</title>
        <authorList>
            <person name="Scully E.D."/>
            <person name="Geib S.M."/>
            <person name="Palmer N.A."/>
            <person name="Koch K."/>
            <person name="Bradshaw J."/>
            <person name="Heng-Moss T."/>
            <person name="Sarath G."/>
        </authorList>
    </citation>
    <scope>NUCLEOTIDE SEQUENCE</scope>
</reference>
<protein>
    <submittedName>
        <fullName evidence="2">Uncharacterized protein</fullName>
    </submittedName>
</protein>
<proteinExistence type="predicted"/>
<dbReference type="Gene3D" id="1.25.40.10">
    <property type="entry name" value="Tetratricopeptide repeat domain"/>
    <property type="match status" value="1"/>
</dbReference>
<dbReference type="EMBL" id="GGMR01016773">
    <property type="protein sequence ID" value="MBY29392.1"/>
    <property type="molecule type" value="Transcribed_RNA"/>
</dbReference>
<feature type="region of interest" description="Disordered" evidence="1">
    <location>
        <begin position="659"/>
        <end position="690"/>
    </location>
</feature>
<dbReference type="InterPro" id="IPR011990">
    <property type="entry name" value="TPR-like_helical_dom_sf"/>
</dbReference>
<name>A0A2S2PIV8_SCHGA</name>
<evidence type="ECO:0000313" key="2">
    <source>
        <dbReference type="EMBL" id="MBY29392.1"/>
    </source>
</evidence>
<gene>
    <name evidence="2" type="ORF">g.42460</name>
</gene>
<organism evidence="2">
    <name type="scientific">Schizaphis graminum</name>
    <name type="common">Green bug aphid</name>
    <dbReference type="NCBI Taxonomy" id="13262"/>
    <lineage>
        <taxon>Eukaryota</taxon>
        <taxon>Metazoa</taxon>
        <taxon>Ecdysozoa</taxon>
        <taxon>Arthropoda</taxon>
        <taxon>Hexapoda</taxon>
        <taxon>Insecta</taxon>
        <taxon>Pterygota</taxon>
        <taxon>Neoptera</taxon>
        <taxon>Paraneoptera</taxon>
        <taxon>Hemiptera</taxon>
        <taxon>Sternorrhyncha</taxon>
        <taxon>Aphidomorpha</taxon>
        <taxon>Aphidoidea</taxon>
        <taxon>Aphididae</taxon>
        <taxon>Aphidini</taxon>
        <taxon>Schizaphis</taxon>
    </lineage>
</organism>
<evidence type="ECO:0000256" key="1">
    <source>
        <dbReference type="SAM" id="MobiDB-lite"/>
    </source>
</evidence>